<gene>
    <name evidence="1" type="ORF">F4820DRAFT_437537</name>
</gene>
<evidence type="ECO:0000313" key="2">
    <source>
        <dbReference type="Proteomes" id="UP001497700"/>
    </source>
</evidence>
<protein>
    <submittedName>
        <fullName evidence="1">MFS general substrate transporter</fullName>
    </submittedName>
</protein>
<sequence length="607" mass="63532">MAFQTEASGGSASKNAFREHVSSRDASLADDSATEETPLLRSASSSPVLSSASSATSELSRDDEVSPDLDTPNQRVSRGRGLAIILSMYLLIFLQASNMSGITMAQSTIAADLDAYESAMWFTTAFLVAMSSTTPLVGKLASLFPPRALVLFAATCFASGCLITAQARSFSVFILGRVVTGMGGGGATVLAIVLILELTSKRQRGLFIGLMNAGFTTGVSLGAVLVGGLISVTGWRALFWIQVPPSLLAGLGIYFSIPSSFSSSQGSKEGTLATKLKRIDYPGAFFLCATVVLFLYGLSGTIEIIPLVVSLATLIIFVLIEYYVAVDPIIPIAVMQNRGALMSCVSQLGFMAARWTVLFYAPITALAVRGFTPATSGSILIPTNLGFGSGGLLVGWLHVRRTGSFWSSCVVSFALFAASLFVLSLASTPDIPIALYVAVVFLNGLFTGAALNYTLAHLLHLTPPDTHYVATSLLGTFRGFAGSFGSAIGGGIFARTLRESLGRGFGALDGGGPPPDGGEGRDELIRRLVGSPALVYSGELDGRERHVAVQGYVDALKVLFQAAVVLSVVVLVAQAATGWRGPDDKVKDQEDIGNGGAQGDEEVEGRL</sequence>
<dbReference type="Proteomes" id="UP001497700">
    <property type="component" value="Unassembled WGS sequence"/>
</dbReference>
<proteinExistence type="predicted"/>
<evidence type="ECO:0000313" key="1">
    <source>
        <dbReference type="EMBL" id="KAI4860183.1"/>
    </source>
</evidence>
<comment type="caution">
    <text evidence="1">The sequence shown here is derived from an EMBL/GenBank/DDBJ whole genome shotgun (WGS) entry which is preliminary data.</text>
</comment>
<dbReference type="EMBL" id="MU393596">
    <property type="protein sequence ID" value="KAI4860183.1"/>
    <property type="molecule type" value="Genomic_DNA"/>
</dbReference>
<keyword evidence="2" id="KW-1185">Reference proteome</keyword>
<organism evidence="1 2">
    <name type="scientific">Hypoxylon rubiginosum</name>
    <dbReference type="NCBI Taxonomy" id="110542"/>
    <lineage>
        <taxon>Eukaryota</taxon>
        <taxon>Fungi</taxon>
        <taxon>Dikarya</taxon>
        <taxon>Ascomycota</taxon>
        <taxon>Pezizomycotina</taxon>
        <taxon>Sordariomycetes</taxon>
        <taxon>Xylariomycetidae</taxon>
        <taxon>Xylariales</taxon>
        <taxon>Hypoxylaceae</taxon>
        <taxon>Hypoxylon</taxon>
    </lineage>
</organism>
<reference evidence="1 2" key="1">
    <citation type="journal article" date="2022" name="New Phytol.">
        <title>Ecological generalism drives hyperdiversity of secondary metabolite gene clusters in xylarialean endophytes.</title>
        <authorList>
            <person name="Franco M.E.E."/>
            <person name="Wisecaver J.H."/>
            <person name="Arnold A.E."/>
            <person name="Ju Y.M."/>
            <person name="Slot J.C."/>
            <person name="Ahrendt S."/>
            <person name="Moore L.P."/>
            <person name="Eastman K.E."/>
            <person name="Scott K."/>
            <person name="Konkel Z."/>
            <person name="Mondo S.J."/>
            <person name="Kuo A."/>
            <person name="Hayes R.D."/>
            <person name="Haridas S."/>
            <person name="Andreopoulos B."/>
            <person name="Riley R."/>
            <person name="LaButti K."/>
            <person name="Pangilinan J."/>
            <person name="Lipzen A."/>
            <person name="Amirebrahimi M."/>
            <person name="Yan J."/>
            <person name="Adam C."/>
            <person name="Keymanesh K."/>
            <person name="Ng V."/>
            <person name="Louie K."/>
            <person name="Northen T."/>
            <person name="Drula E."/>
            <person name="Henrissat B."/>
            <person name="Hsieh H.M."/>
            <person name="Youens-Clark K."/>
            <person name="Lutzoni F."/>
            <person name="Miadlikowska J."/>
            <person name="Eastwood D.C."/>
            <person name="Hamelin R.C."/>
            <person name="Grigoriev I.V."/>
            <person name="U'Ren J.M."/>
        </authorList>
    </citation>
    <scope>NUCLEOTIDE SEQUENCE [LARGE SCALE GENOMIC DNA]</scope>
    <source>
        <strain evidence="1 2">CBS 119005</strain>
    </source>
</reference>
<name>A0ACB9YLG2_9PEZI</name>
<accession>A0ACB9YLG2</accession>